<dbReference type="PIRSF" id="PIRSF000915">
    <property type="entry name" value="PGP-type_phosphatase"/>
    <property type="match status" value="1"/>
</dbReference>
<comment type="similarity">
    <text evidence="1">Belongs to the HAD-like hydrolase superfamily. NagD family.</text>
</comment>
<dbReference type="PANTHER" id="PTHR19288:SF46">
    <property type="entry name" value="HALOACID DEHALOGENASE-LIKE HYDROLASE DOMAIN-CONTAINING PROTEIN 2"/>
    <property type="match status" value="1"/>
</dbReference>
<dbReference type="Pfam" id="PF13242">
    <property type="entry name" value="Hydrolase_like"/>
    <property type="match status" value="1"/>
</dbReference>
<dbReference type="PANTHER" id="PTHR19288">
    <property type="entry name" value="4-NITROPHENYLPHOSPHATASE-RELATED"/>
    <property type="match status" value="1"/>
</dbReference>
<dbReference type="Pfam" id="PF13344">
    <property type="entry name" value="Hydrolase_6"/>
    <property type="match status" value="1"/>
</dbReference>
<feature type="binding site" evidence="4">
    <location>
        <position position="14"/>
    </location>
    <ligand>
        <name>Mg(2+)</name>
        <dbReference type="ChEBI" id="CHEBI:18420"/>
    </ligand>
</feature>
<keyword evidence="1 4" id="KW-0479">Metal-binding</keyword>
<reference evidence="5" key="2">
    <citation type="submission" date="2021-04" db="EMBL/GenBank/DDBJ databases">
        <authorList>
            <person name="Gilroy R."/>
        </authorList>
    </citation>
    <scope>NUCLEOTIDE SEQUENCE</scope>
    <source>
        <strain evidence="5">CHK193-4272</strain>
    </source>
</reference>
<keyword evidence="1 4" id="KW-0460">Magnesium</keyword>
<feature type="binding site" evidence="4">
    <location>
        <position position="12"/>
    </location>
    <ligand>
        <name>Mg(2+)</name>
        <dbReference type="ChEBI" id="CHEBI:18420"/>
    </ligand>
</feature>
<sequence length="266" mass="29922">MKLKNKKLFLLDIDGTVCKGENLIDGASDFLYKVRENNGDFVFITNNATKSTNDYINQFKKLGISTNEKNFITAGYATIQYLKENYKDKLIYVLASKSFITELKQNNIKITDDYNNKNIKCVLISYDNELTYDKLSGACKLLLNKNVDYLATNPDLVCPGEFGYLPDCGAICQMIEHAVKRKPYFIGKPEAAIIDLAIKNNKYTKQDALIVGDRIYTDIMCGHRSGVDTALVLTGEATTEDVEKSEIKPNYIFNSLSELGEIYSDA</sequence>
<dbReference type="EMBL" id="DXIE01000052">
    <property type="protein sequence ID" value="HIV62970.1"/>
    <property type="molecule type" value="Genomic_DNA"/>
</dbReference>
<dbReference type="GO" id="GO:0046872">
    <property type="term" value="F:metal ion binding"/>
    <property type="evidence" value="ECO:0007669"/>
    <property type="project" value="UniProtKB-KW"/>
</dbReference>
<dbReference type="AlphaFoldDB" id="A0A9D1TJF6"/>
<dbReference type="InterPro" id="IPR036412">
    <property type="entry name" value="HAD-like_sf"/>
</dbReference>
<gene>
    <name evidence="5" type="ORF">H9746_09060</name>
</gene>
<protein>
    <recommendedName>
        <fullName evidence="1">Acid sugar phosphatase</fullName>
        <ecNumber evidence="1">3.1.3.-</ecNumber>
    </recommendedName>
</protein>
<feature type="active site" description="Nucleophile" evidence="2">
    <location>
        <position position="12"/>
    </location>
</feature>
<evidence type="ECO:0000256" key="1">
    <source>
        <dbReference type="PIRNR" id="PIRNR000915"/>
    </source>
</evidence>
<accession>A0A9D1TJF6</accession>
<reference evidence="5" key="1">
    <citation type="journal article" date="2021" name="PeerJ">
        <title>Extensive microbial diversity within the chicken gut microbiome revealed by metagenomics and culture.</title>
        <authorList>
            <person name="Gilroy R."/>
            <person name="Ravi A."/>
            <person name="Getino M."/>
            <person name="Pursley I."/>
            <person name="Horton D.L."/>
            <person name="Alikhan N.F."/>
            <person name="Baker D."/>
            <person name="Gharbi K."/>
            <person name="Hall N."/>
            <person name="Watson M."/>
            <person name="Adriaenssens E.M."/>
            <person name="Foster-Nyarko E."/>
            <person name="Jarju S."/>
            <person name="Secka A."/>
            <person name="Antonio M."/>
            <person name="Oren A."/>
            <person name="Chaudhuri R.R."/>
            <person name="La Ragione R."/>
            <person name="Hildebrand F."/>
            <person name="Pallen M.J."/>
        </authorList>
    </citation>
    <scope>NUCLEOTIDE SEQUENCE</scope>
    <source>
        <strain evidence="5">CHK193-4272</strain>
    </source>
</reference>
<dbReference type="InterPro" id="IPR023214">
    <property type="entry name" value="HAD_sf"/>
</dbReference>
<dbReference type="EC" id="3.1.3.-" evidence="1"/>
<dbReference type="InterPro" id="IPR006357">
    <property type="entry name" value="HAD-SF_hydro_IIA"/>
</dbReference>
<dbReference type="NCBIfam" id="TIGR01460">
    <property type="entry name" value="HAD-SF-IIA"/>
    <property type="match status" value="1"/>
</dbReference>
<evidence type="ECO:0000256" key="4">
    <source>
        <dbReference type="PIRSR" id="PIRSR000915-3"/>
    </source>
</evidence>
<evidence type="ECO:0000313" key="6">
    <source>
        <dbReference type="Proteomes" id="UP000886808"/>
    </source>
</evidence>
<feature type="binding site" evidence="4">
    <location>
        <position position="213"/>
    </location>
    <ligand>
        <name>Mg(2+)</name>
        <dbReference type="ChEBI" id="CHEBI:18420"/>
    </ligand>
</feature>
<dbReference type="SUPFAM" id="SSF56784">
    <property type="entry name" value="HAD-like"/>
    <property type="match status" value="1"/>
</dbReference>
<evidence type="ECO:0000256" key="3">
    <source>
        <dbReference type="PIRSR" id="PIRSR000915-2"/>
    </source>
</evidence>
<dbReference type="Gene3D" id="3.40.50.1000">
    <property type="entry name" value="HAD superfamily/HAD-like"/>
    <property type="match status" value="2"/>
</dbReference>
<name>A0A9D1TJF6_9FIRM</name>
<comment type="caution">
    <text evidence="5">The sequence shown here is derived from an EMBL/GenBank/DDBJ whole genome shotgun (WGS) entry which is preliminary data.</text>
</comment>
<dbReference type="Proteomes" id="UP000886808">
    <property type="component" value="Unassembled WGS sequence"/>
</dbReference>
<comment type="cofactor">
    <cofactor evidence="4">
        <name>Mg(2+)</name>
        <dbReference type="ChEBI" id="CHEBI:18420"/>
    </cofactor>
    <text evidence="4">Divalent metal ions. Mg(2+) is the most effective.</text>
</comment>
<keyword evidence="5" id="KW-0378">Hydrolase</keyword>
<feature type="active site" description="Proton donor" evidence="2">
    <location>
        <position position="14"/>
    </location>
</feature>
<comment type="function">
    <text evidence="1">Catalyzes the dephosphorylation of 2-6 carbon acid sugars in vitro.</text>
</comment>
<evidence type="ECO:0000256" key="2">
    <source>
        <dbReference type="PIRSR" id="PIRSR000915-1"/>
    </source>
</evidence>
<evidence type="ECO:0000313" key="5">
    <source>
        <dbReference type="EMBL" id="HIV62970.1"/>
    </source>
</evidence>
<proteinExistence type="inferred from homology"/>
<organism evidence="5 6">
    <name type="scientific">Candidatus Butyricicoccus avistercoris</name>
    <dbReference type="NCBI Taxonomy" id="2838518"/>
    <lineage>
        <taxon>Bacteria</taxon>
        <taxon>Bacillati</taxon>
        <taxon>Bacillota</taxon>
        <taxon>Clostridia</taxon>
        <taxon>Eubacteriales</taxon>
        <taxon>Butyricicoccaceae</taxon>
        <taxon>Butyricicoccus</taxon>
    </lineage>
</organism>
<feature type="binding site" evidence="3">
    <location>
        <position position="188"/>
    </location>
    <ligand>
        <name>substrate</name>
    </ligand>
</feature>
<dbReference type="GO" id="GO:0016791">
    <property type="term" value="F:phosphatase activity"/>
    <property type="evidence" value="ECO:0007669"/>
    <property type="project" value="TreeGrafter"/>
</dbReference>
<dbReference type="GO" id="GO:0005737">
    <property type="term" value="C:cytoplasm"/>
    <property type="evidence" value="ECO:0007669"/>
    <property type="project" value="TreeGrafter"/>
</dbReference>